<organism evidence="1">
    <name type="scientific">marine sediment metagenome</name>
    <dbReference type="NCBI Taxonomy" id="412755"/>
    <lineage>
        <taxon>unclassified sequences</taxon>
        <taxon>metagenomes</taxon>
        <taxon>ecological metagenomes</taxon>
    </lineage>
</organism>
<gene>
    <name evidence="1" type="ORF">S01H4_40124</name>
</gene>
<name>X1DGM7_9ZZZZ</name>
<comment type="caution">
    <text evidence="1">The sequence shown here is derived from an EMBL/GenBank/DDBJ whole genome shotgun (WGS) entry which is preliminary data.</text>
</comment>
<dbReference type="AlphaFoldDB" id="X1DGM7"/>
<reference evidence="1" key="1">
    <citation type="journal article" date="2014" name="Front. Microbiol.">
        <title>High frequency of phylogenetically diverse reductive dehalogenase-homologous genes in deep subseafloor sedimentary metagenomes.</title>
        <authorList>
            <person name="Kawai M."/>
            <person name="Futagami T."/>
            <person name="Toyoda A."/>
            <person name="Takaki Y."/>
            <person name="Nishi S."/>
            <person name="Hori S."/>
            <person name="Arai W."/>
            <person name="Tsubouchi T."/>
            <person name="Morono Y."/>
            <person name="Uchiyama I."/>
            <person name="Ito T."/>
            <person name="Fujiyama A."/>
            <person name="Inagaki F."/>
            <person name="Takami H."/>
        </authorList>
    </citation>
    <scope>NUCLEOTIDE SEQUENCE</scope>
    <source>
        <strain evidence="1">Expedition CK06-06</strain>
    </source>
</reference>
<feature type="non-terminal residue" evidence="1">
    <location>
        <position position="30"/>
    </location>
</feature>
<accession>X1DGM7</accession>
<protein>
    <submittedName>
        <fullName evidence="1">Uncharacterized protein</fullName>
    </submittedName>
</protein>
<sequence>MGVGALDGDEDKTWLRATGLAHPTHLVSSE</sequence>
<dbReference type="EMBL" id="BART01021812">
    <property type="protein sequence ID" value="GAH04194.1"/>
    <property type="molecule type" value="Genomic_DNA"/>
</dbReference>
<evidence type="ECO:0000313" key="1">
    <source>
        <dbReference type="EMBL" id="GAH04194.1"/>
    </source>
</evidence>
<proteinExistence type="predicted"/>